<protein>
    <submittedName>
        <fullName evidence="1">Uncharacterized protein</fullName>
    </submittedName>
</protein>
<accession>E3LB76</accession>
<dbReference type="OMA" id="TAMEFDI"/>
<name>E3LB76_PUCGT</name>
<reference key="1">
    <citation type="submission" date="2007-01" db="EMBL/GenBank/DDBJ databases">
        <title>The Genome Sequence of Puccinia graminis f. sp. tritici Strain CRL 75-36-700-3.</title>
        <authorList>
            <consortium name="The Broad Institute Genome Sequencing Platform"/>
            <person name="Birren B."/>
            <person name="Lander E."/>
            <person name="Galagan J."/>
            <person name="Nusbaum C."/>
            <person name="Devon K."/>
            <person name="Cuomo C."/>
            <person name="Jaffe D."/>
            <person name="Butler J."/>
            <person name="Alvarez P."/>
            <person name="Gnerre S."/>
            <person name="Grabherr M."/>
            <person name="Mauceli E."/>
            <person name="Brockman W."/>
            <person name="Young S."/>
            <person name="LaButti K."/>
            <person name="Sykes S."/>
            <person name="DeCaprio D."/>
            <person name="Crawford M."/>
            <person name="Koehrsen M."/>
            <person name="Engels R."/>
            <person name="Montgomery P."/>
            <person name="Pearson M."/>
            <person name="Howarth C."/>
            <person name="Larson L."/>
            <person name="White J."/>
            <person name="Zeng Q."/>
            <person name="Kodira C."/>
            <person name="Yandava C."/>
            <person name="Alvarado L."/>
            <person name="O'Leary S."/>
            <person name="Szabo L."/>
            <person name="Dean R."/>
            <person name="Schein J."/>
        </authorList>
    </citation>
    <scope>NUCLEOTIDE SEQUENCE</scope>
    <source>
        <strain>CRL 75-36-700-3</strain>
    </source>
</reference>
<dbReference type="Proteomes" id="UP000008783">
    <property type="component" value="Unassembled WGS sequence"/>
</dbReference>
<dbReference type="PANTHER" id="PTHR47150">
    <property type="entry name" value="OS12G0169200 PROTEIN"/>
    <property type="match status" value="1"/>
</dbReference>
<keyword evidence="2" id="KW-1185">Reference proteome</keyword>
<dbReference type="VEuPathDB" id="FungiDB:PGTG_19846"/>
<organism evidence="1 2">
    <name type="scientific">Puccinia graminis f. sp. tritici (strain CRL 75-36-700-3 / race SCCL)</name>
    <name type="common">Black stem rust fungus</name>
    <dbReference type="NCBI Taxonomy" id="418459"/>
    <lineage>
        <taxon>Eukaryota</taxon>
        <taxon>Fungi</taxon>
        <taxon>Dikarya</taxon>
        <taxon>Basidiomycota</taxon>
        <taxon>Pucciniomycotina</taxon>
        <taxon>Pucciniomycetes</taxon>
        <taxon>Pucciniales</taxon>
        <taxon>Pucciniaceae</taxon>
        <taxon>Puccinia</taxon>
    </lineage>
</organism>
<evidence type="ECO:0000313" key="2">
    <source>
        <dbReference type="Proteomes" id="UP000008783"/>
    </source>
</evidence>
<dbReference type="EMBL" id="DS178409">
    <property type="protein sequence ID" value="EFP93801.1"/>
    <property type="molecule type" value="Genomic_DNA"/>
</dbReference>
<dbReference type="InParanoid" id="E3LB76"/>
<evidence type="ECO:0000313" key="1">
    <source>
        <dbReference type="EMBL" id="EFP93801.1"/>
    </source>
</evidence>
<sequence length="134" mass="15786">MDLDTLHFEYFLWDLEEEVLIQRLLAAAARPIPRMIQIGDREIILRNRIAGNECLMANYFVKRPVYPNRIFERRFRMSKNLFNQICSDLQQHDRFWILKEDCCGQMGLSTHQKVTAALRLLAYGSSADSVDEYV</sequence>
<proteinExistence type="predicted"/>
<reference evidence="2" key="2">
    <citation type="journal article" date="2011" name="Proc. Natl. Acad. Sci. U.S.A.">
        <title>Obligate biotrophy features unraveled by the genomic analysis of rust fungi.</title>
        <authorList>
            <person name="Duplessis S."/>
            <person name="Cuomo C.A."/>
            <person name="Lin Y.-C."/>
            <person name="Aerts A."/>
            <person name="Tisserant E."/>
            <person name="Veneault-Fourrey C."/>
            <person name="Joly D.L."/>
            <person name="Hacquard S."/>
            <person name="Amselem J."/>
            <person name="Cantarel B.L."/>
            <person name="Chiu R."/>
            <person name="Coutinho P.M."/>
            <person name="Feau N."/>
            <person name="Field M."/>
            <person name="Frey P."/>
            <person name="Gelhaye E."/>
            <person name="Goldberg J."/>
            <person name="Grabherr M.G."/>
            <person name="Kodira C.D."/>
            <person name="Kohler A."/>
            <person name="Kuees U."/>
            <person name="Lindquist E.A."/>
            <person name="Lucas S.M."/>
            <person name="Mago R."/>
            <person name="Mauceli E."/>
            <person name="Morin E."/>
            <person name="Murat C."/>
            <person name="Pangilinan J.L."/>
            <person name="Park R."/>
            <person name="Pearson M."/>
            <person name="Quesneville H."/>
            <person name="Rouhier N."/>
            <person name="Sakthikumar S."/>
            <person name="Salamov A.A."/>
            <person name="Schmutz J."/>
            <person name="Selles B."/>
            <person name="Shapiro H."/>
            <person name="Tanguay P."/>
            <person name="Tuskan G.A."/>
            <person name="Henrissat B."/>
            <person name="Van de Peer Y."/>
            <person name="Rouze P."/>
            <person name="Ellis J.G."/>
            <person name="Dodds P.N."/>
            <person name="Schein J.E."/>
            <person name="Zhong S."/>
            <person name="Hamelin R.C."/>
            <person name="Grigoriev I.V."/>
            <person name="Szabo L.J."/>
            <person name="Martin F."/>
        </authorList>
    </citation>
    <scope>NUCLEOTIDE SEQUENCE [LARGE SCALE GENOMIC DNA]</scope>
    <source>
        <strain evidence="2">CRL 75-36-700-3 / race SCCL</strain>
    </source>
</reference>
<dbReference type="AlphaFoldDB" id="E3LB76"/>
<dbReference type="RefSeq" id="XP_003338220.1">
    <property type="nucleotide sequence ID" value="XM_003338172.1"/>
</dbReference>
<dbReference type="KEGG" id="pgr:PGTG_19846"/>
<dbReference type="PANTHER" id="PTHR47150:SF5">
    <property type="entry name" value="OS07G0546750 PROTEIN"/>
    <property type="match status" value="1"/>
</dbReference>
<dbReference type="HOGENOM" id="CLU_156729_0_0_1"/>
<dbReference type="STRING" id="418459.E3LB76"/>
<dbReference type="GeneID" id="10535251"/>
<gene>
    <name evidence="1" type="ORF">PGTG_19846</name>
</gene>
<dbReference type="OrthoDB" id="2287304at2759"/>